<sequence length="95" mass="11102">MTKTKKVGISGRFHARYGATLRKRWRLIEEKMKGDNKCPRCETRGSTHRISTGIWHCKKCGARFTGGAYYIETPRGIESFRIAKRKQRELEIIEE</sequence>
<dbReference type="GO" id="GO:0005840">
    <property type="term" value="C:ribosome"/>
    <property type="evidence" value="ECO:0007669"/>
    <property type="project" value="UniProtKB-KW"/>
</dbReference>
<dbReference type="InterPro" id="IPR002674">
    <property type="entry name" value="Ribosomal_eL43"/>
</dbReference>
<dbReference type="GO" id="GO:0006412">
    <property type="term" value="P:translation"/>
    <property type="evidence" value="ECO:0007669"/>
    <property type="project" value="InterPro"/>
</dbReference>
<dbReference type="InterPro" id="IPR011332">
    <property type="entry name" value="Ribosomal_zn-bd"/>
</dbReference>
<dbReference type="PANTHER" id="PTHR48129:SF1">
    <property type="entry name" value="LARGE RIBOSOMAL SUBUNIT PROTEIN EL43"/>
    <property type="match status" value="1"/>
</dbReference>
<dbReference type="PANTHER" id="PTHR48129">
    <property type="entry name" value="60S RIBOSOMAL PROTEIN L37A"/>
    <property type="match status" value="1"/>
</dbReference>
<keyword evidence="3" id="KW-0687">Ribonucleoprotein</keyword>
<reference evidence="4" key="1">
    <citation type="journal article" date="2015" name="Nature">
        <title>Complex archaea that bridge the gap between prokaryotes and eukaryotes.</title>
        <authorList>
            <person name="Spang A."/>
            <person name="Saw J.H."/>
            <person name="Jorgensen S.L."/>
            <person name="Zaremba-Niedzwiedzka K."/>
            <person name="Martijn J."/>
            <person name="Lind A.E."/>
            <person name="van Eijk R."/>
            <person name="Schleper C."/>
            <person name="Guy L."/>
            <person name="Ettema T.J."/>
        </authorList>
    </citation>
    <scope>NUCLEOTIDE SEQUENCE</scope>
</reference>
<comment type="similarity">
    <text evidence="1">Belongs to the eukaryotic ribosomal protein eL43 family.</text>
</comment>
<name>A0A0F9FZB2_9ZZZZ</name>
<keyword evidence="2" id="KW-0689">Ribosomal protein</keyword>
<protein>
    <recommendedName>
        <fullName evidence="5">Ribosomal protein L43e</fullName>
    </recommendedName>
</protein>
<evidence type="ECO:0000256" key="3">
    <source>
        <dbReference type="ARBA" id="ARBA00023274"/>
    </source>
</evidence>
<proteinExistence type="inferred from homology"/>
<comment type="caution">
    <text evidence="4">The sequence shown here is derived from an EMBL/GenBank/DDBJ whole genome shotgun (WGS) entry which is preliminary data.</text>
</comment>
<dbReference type="NCBIfam" id="NF003058">
    <property type="entry name" value="PRK03976.1"/>
    <property type="match status" value="1"/>
</dbReference>
<dbReference type="Gene3D" id="2.20.25.30">
    <property type="match status" value="1"/>
</dbReference>
<organism evidence="4">
    <name type="scientific">marine sediment metagenome</name>
    <dbReference type="NCBI Taxonomy" id="412755"/>
    <lineage>
        <taxon>unclassified sequences</taxon>
        <taxon>metagenomes</taxon>
        <taxon>ecological metagenomes</taxon>
    </lineage>
</organism>
<dbReference type="InterPro" id="IPR011331">
    <property type="entry name" value="Ribosomal_eL37/eL43"/>
</dbReference>
<evidence type="ECO:0000256" key="2">
    <source>
        <dbReference type="ARBA" id="ARBA00022980"/>
    </source>
</evidence>
<dbReference type="AlphaFoldDB" id="A0A0F9FZB2"/>
<dbReference type="Pfam" id="PF01780">
    <property type="entry name" value="Ribosomal_L37ae"/>
    <property type="match status" value="1"/>
</dbReference>
<dbReference type="HAMAP" id="MF_00327">
    <property type="entry name" value="Ribosomal_eL43"/>
    <property type="match status" value="1"/>
</dbReference>
<dbReference type="GO" id="GO:1990904">
    <property type="term" value="C:ribonucleoprotein complex"/>
    <property type="evidence" value="ECO:0007669"/>
    <property type="project" value="UniProtKB-KW"/>
</dbReference>
<evidence type="ECO:0008006" key="5">
    <source>
        <dbReference type="Google" id="ProtNLM"/>
    </source>
</evidence>
<dbReference type="InterPro" id="IPR050522">
    <property type="entry name" value="Ribosomal_protein_eL43"/>
</dbReference>
<dbReference type="SUPFAM" id="SSF57829">
    <property type="entry name" value="Zn-binding ribosomal proteins"/>
    <property type="match status" value="1"/>
</dbReference>
<gene>
    <name evidence="4" type="ORF">LCGC14_1892420</name>
</gene>
<accession>A0A0F9FZB2</accession>
<evidence type="ECO:0000313" key="4">
    <source>
        <dbReference type="EMBL" id="KKL91663.1"/>
    </source>
</evidence>
<evidence type="ECO:0000256" key="1">
    <source>
        <dbReference type="ARBA" id="ARBA00008672"/>
    </source>
</evidence>
<dbReference type="EMBL" id="LAZR01019674">
    <property type="protein sequence ID" value="KKL91663.1"/>
    <property type="molecule type" value="Genomic_DNA"/>
</dbReference>
<dbReference type="GO" id="GO:0003735">
    <property type="term" value="F:structural constituent of ribosome"/>
    <property type="evidence" value="ECO:0007669"/>
    <property type="project" value="InterPro"/>
</dbReference>